<proteinExistence type="predicted"/>
<name>A0A6P2CWG5_9BACT</name>
<gene>
    <name evidence="1" type="ORF">SOIL9_62720</name>
</gene>
<evidence type="ECO:0008006" key="3">
    <source>
        <dbReference type="Google" id="ProtNLM"/>
    </source>
</evidence>
<dbReference type="AlphaFoldDB" id="A0A6P2CWG5"/>
<protein>
    <recommendedName>
        <fullName evidence="3">Lipoprotein</fullName>
    </recommendedName>
</protein>
<sequence length="113" mass="12320">MVRYRYTVAALLAAACAPIGCGPSGRVQEQSIEVKENSALDQAKQYLNNYSKGQALGSEVTSFTYIVEEVRKTDPARAKILEQGFAELQKPKAKTAAKAKEMLKQLEPKQTAG</sequence>
<dbReference type="KEGG" id="gms:SOIL9_62720"/>
<reference evidence="1 2" key="1">
    <citation type="submission" date="2019-05" db="EMBL/GenBank/DDBJ databases">
        <authorList>
            <consortium name="Science for Life Laboratories"/>
        </authorList>
    </citation>
    <scope>NUCLEOTIDE SEQUENCE [LARGE SCALE GENOMIC DNA]</scope>
    <source>
        <strain evidence="1">Soil9</strain>
    </source>
</reference>
<dbReference type="Proteomes" id="UP000464178">
    <property type="component" value="Chromosome"/>
</dbReference>
<organism evidence="1 2">
    <name type="scientific">Gemmata massiliana</name>
    <dbReference type="NCBI Taxonomy" id="1210884"/>
    <lineage>
        <taxon>Bacteria</taxon>
        <taxon>Pseudomonadati</taxon>
        <taxon>Planctomycetota</taxon>
        <taxon>Planctomycetia</taxon>
        <taxon>Gemmatales</taxon>
        <taxon>Gemmataceae</taxon>
        <taxon>Gemmata</taxon>
    </lineage>
</organism>
<dbReference type="RefSeq" id="WP_162666430.1">
    <property type="nucleotide sequence ID" value="NZ_LR593886.1"/>
</dbReference>
<evidence type="ECO:0000313" key="2">
    <source>
        <dbReference type="Proteomes" id="UP000464178"/>
    </source>
</evidence>
<keyword evidence="2" id="KW-1185">Reference proteome</keyword>
<dbReference type="PROSITE" id="PS51257">
    <property type="entry name" value="PROKAR_LIPOPROTEIN"/>
    <property type="match status" value="1"/>
</dbReference>
<accession>A0A6P2CWG5</accession>
<evidence type="ECO:0000313" key="1">
    <source>
        <dbReference type="EMBL" id="VTR91442.1"/>
    </source>
</evidence>
<dbReference type="EMBL" id="LR593886">
    <property type="protein sequence ID" value="VTR91442.1"/>
    <property type="molecule type" value="Genomic_DNA"/>
</dbReference>